<sequence length="178" mass="20336">MSHAKRILLEAEESLLAAKLSSIRSQMNELAAVSVLPTEILEHIFSICVSWLYTPKKPTHRIAWTQVCRQWRSIAFNSPRLWQCIDLADPRFAREFLVRSKTAPISIYSPSPLKVYSDDLRVHAARLFSIDVFLFPDDMLDLFASIGSKLPTLTSLALKIPLCLPHLHSRHLYPHYAV</sequence>
<dbReference type="OrthoDB" id="3351939at2759"/>
<name>A0A8H5FV06_9AGAR</name>
<comment type="caution">
    <text evidence="2">The sequence shown here is derived from an EMBL/GenBank/DDBJ whole genome shotgun (WGS) entry which is preliminary data.</text>
</comment>
<protein>
    <recommendedName>
        <fullName evidence="1">F-box domain-containing protein</fullName>
    </recommendedName>
</protein>
<gene>
    <name evidence="2" type="ORF">D9756_008896</name>
</gene>
<dbReference type="InterPro" id="IPR001810">
    <property type="entry name" value="F-box_dom"/>
</dbReference>
<dbReference type="AlphaFoldDB" id="A0A8H5FV06"/>
<feature type="domain" description="F-box" evidence="1">
    <location>
        <begin position="34"/>
        <end position="87"/>
    </location>
</feature>
<dbReference type="InterPro" id="IPR036047">
    <property type="entry name" value="F-box-like_dom_sf"/>
</dbReference>
<dbReference type="EMBL" id="JAACJO010000016">
    <property type="protein sequence ID" value="KAF5349738.1"/>
    <property type="molecule type" value="Genomic_DNA"/>
</dbReference>
<organism evidence="2 3">
    <name type="scientific">Leucocoprinus leucothites</name>
    <dbReference type="NCBI Taxonomy" id="201217"/>
    <lineage>
        <taxon>Eukaryota</taxon>
        <taxon>Fungi</taxon>
        <taxon>Dikarya</taxon>
        <taxon>Basidiomycota</taxon>
        <taxon>Agaricomycotina</taxon>
        <taxon>Agaricomycetes</taxon>
        <taxon>Agaricomycetidae</taxon>
        <taxon>Agaricales</taxon>
        <taxon>Agaricineae</taxon>
        <taxon>Agaricaceae</taxon>
        <taxon>Leucocoprinus</taxon>
    </lineage>
</organism>
<evidence type="ECO:0000313" key="2">
    <source>
        <dbReference type="EMBL" id="KAF5349738.1"/>
    </source>
</evidence>
<dbReference type="Gene3D" id="1.20.1280.50">
    <property type="match status" value="1"/>
</dbReference>
<proteinExistence type="predicted"/>
<evidence type="ECO:0000313" key="3">
    <source>
        <dbReference type="Proteomes" id="UP000559027"/>
    </source>
</evidence>
<accession>A0A8H5FV06</accession>
<keyword evidence="3" id="KW-1185">Reference proteome</keyword>
<dbReference type="Pfam" id="PF12937">
    <property type="entry name" value="F-box-like"/>
    <property type="match status" value="1"/>
</dbReference>
<reference evidence="2 3" key="1">
    <citation type="journal article" date="2020" name="ISME J.">
        <title>Uncovering the hidden diversity of litter-decomposition mechanisms in mushroom-forming fungi.</title>
        <authorList>
            <person name="Floudas D."/>
            <person name="Bentzer J."/>
            <person name="Ahren D."/>
            <person name="Johansson T."/>
            <person name="Persson P."/>
            <person name="Tunlid A."/>
        </authorList>
    </citation>
    <scope>NUCLEOTIDE SEQUENCE [LARGE SCALE GENOMIC DNA]</scope>
    <source>
        <strain evidence="2 3">CBS 146.42</strain>
    </source>
</reference>
<evidence type="ECO:0000259" key="1">
    <source>
        <dbReference type="Pfam" id="PF12937"/>
    </source>
</evidence>
<dbReference type="SUPFAM" id="SSF81383">
    <property type="entry name" value="F-box domain"/>
    <property type="match status" value="1"/>
</dbReference>
<dbReference type="Proteomes" id="UP000559027">
    <property type="component" value="Unassembled WGS sequence"/>
</dbReference>